<proteinExistence type="predicted"/>
<name>A0ABT1A9K5_9PSEU</name>
<dbReference type="RefSeq" id="WP_252444577.1">
    <property type="nucleotide sequence ID" value="NZ_JAGSOV010000069.1"/>
</dbReference>
<feature type="region of interest" description="Disordered" evidence="1">
    <location>
        <begin position="136"/>
        <end position="159"/>
    </location>
</feature>
<gene>
    <name evidence="2" type="ORF">KDL28_31870</name>
</gene>
<evidence type="ECO:0000256" key="1">
    <source>
        <dbReference type="SAM" id="MobiDB-lite"/>
    </source>
</evidence>
<protein>
    <submittedName>
        <fullName evidence="2">Uncharacterized protein</fullName>
    </submittedName>
</protein>
<dbReference type="EMBL" id="JAGSOV010000069">
    <property type="protein sequence ID" value="MCO1659678.1"/>
    <property type="molecule type" value="Genomic_DNA"/>
</dbReference>
<reference evidence="2" key="1">
    <citation type="submission" date="2021-04" db="EMBL/GenBank/DDBJ databases">
        <title>Pseudonocardia sp. nov., isolated from sandy soil of mangrove forest.</title>
        <authorList>
            <person name="Zan Z."/>
            <person name="Huang R."/>
            <person name="Liu W."/>
        </authorList>
    </citation>
    <scope>NUCLEOTIDE SEQUENCE</scope>
    <source>
        <strain evidence="2">S2-4</strain>
    </source>
</reference>
<feature type="compositionally biased region" description="Basic and acidic residues" evidence="1">
    <location>
        <begin position="150"/>
        <end position="159"/>
    </location>
</feature>
<evidence type="ECO:0000313" key="2">
    <source>
        <dbReference type="EMBL" id="MCO1659678.1"/>
    </source>
</evidence>
<organism evidence="2 3">
    <name type="scientific">Pseudonocardia humida</name>
    <dbReference type="NCBI Taxonomy" id="2800819"/>
    <lineage>
        <taxon>Bacteria</taxon>
        <taxon>Bacillati</taxon>
        <taxon>Actinomycetota</taxon>
        <taxon>Actinomycetes</taxon>
        <taxon>Pseudonocardiales</taxon>
        <taxon>Pseudonocardiaceae</taxon>
        <taxon>Pseudonocardia</taxon>
    </lineage>
</organism>
<comment type="caution">
    <text evidence="2">The sequence shown here is derived from an EMBL/GenBank/DDBJ whole genome shotgun (WGS) entry which is preliminary data.</text>
</comment>
<keyword evidence="3" id="KW-1185">Reference proteome</keyword>
<sequence>MAVEHETISSPYEVVLGRDSGRLVEVTIRAVGDAELTLSTLNSAFRTVAEPLRRQEFEQRRQQRREQTGALAALSTAWEESGGEISDRYLARLAVAYEEVSALPGRAITDTLADAIGRPAATVKGHVQRARKAGFLTPTGMGRGGGEATGKARELLHSG</sequence>
<evidence type="ECO:0000313" key="3">
    <source>
        <dbReference type="Proteomes" id="UP001165283"/>
    </source>
</evidence>
<accession>A0ABT1A9K5</accession>
<dbReference type="Proteomes" id="UP001165283">
    <property type="component" value="Unassembled WGS sequence"/>
</dbReference>